<dbReference type="PANTHER" id="PTHR11472">
    <property type="entry name" value="DNA REPAIR DEAD HELICASE RAD3/XP-D SUBFAMILY MEMBER"/>
    <property type="match status" value="1"/>
</dbReference>
<dbReference type="InterPro" id="IPR045028">
    <property type="entry name" value="DinG/Rad3-like"/>
</dbReference>
<evidence type="ECO:0000259" key="6">
    <source>
        <dbReference type="PROSITE" id="PS51193"/>
    </source>
</evidence>
<feature type="domain" description="Helicase ATP-binding" evidence="6">
    <location>
        <begin position="32"/>
        <end position="336"/>
    </location>
</feature>
<dbReference type="InterPro" id="IPR027417">
    <property type="entry name" value="P-loop_NTPase"/>
</dbReference>
<keyword evidence="2" id="KW-0378">Hydrolase</keyword>
<evidence type="ECO:0000313" key="9">
    <source>
        <dbReference type="Proteomes" id="UP001500368"/>
    </source>
</evidence>
<dbReference type="PANTHER" id="PTHR11472:SF34">
    <property type="entry name" value="REGULATOR OF TELOMERE ELONGATION HELICASE 1"/>
    <property type="match status" value="1"/>
</dbReference>
<dbReference type="InterPro" id="IPR006555">
    <property type="entry name" value="ATP-dep_Helicase_C"/>
</dbReference>
<evidence type="ECO:0000256" key="4">
    <source>
        <dbReference type="ARBA" id="ARBA00038058"/>
    </source>
</evidence>
<dbReference type="Pfam" id="PF13307">
    <property type="entry name" value="Helicase_C_2"/>
    <property type="match status" value="1"/>
</dbReference>
<evidence type="ECO:0000256" key="3">
    <source>
        <dbReference type="ARBA" id="ARBA00022840"/>
    </source>
</evidence>
<reference evidence="9" key="1">
    <citation type="journal article" date="2019" name="Int. J. Syst. Evol. Microbiol.">
        <title>The Global Catalogue of Microorganisms (GCM) 10K type strain sequencing project: providing services to taxonomists for standard genome sequencing and annotation.</title>
        <authorList>
            <consortium name="The Broad Institute Genomics Platform"/>
            <consortium name="The Broad Institute Genome Sequencing Center for Infectious Disease"/>
            <person name="Wu L."/>
            <person name="Ma J."/>
        </authorList>
    </citation>
    <scope>NUCLEOTIDE SEQUENCE [LARGE SCALE GENOMIC DNA]</scope>
    <source>
        <strain evidence="9">JCM 19129</strain>
    </source>
</reference>
<sequence>MGCGGRRMSAQPVESHEPDLDRGVSLLGRAVWHATNGAANAPREAQGKLSLWISLALESNGQLVGKAPTGSGKGLAYLTPAFERAAVAGERTVVSTEGLALQRQLLLKDSPAVAAATKELHGKDVKTAVLKGFSNYVCARTTLESARILLNTEESLQKVIDQLANISALDFSPATVRSVQSTRGTLAALFHWALTATGTPDADECPVELPGNEWELVSTTSSNCAGEKCPLFSMCSPLKAREECAEASIVITNHHMLAIQAGRGIPVVIDNMNLGEFHHIIIDEAHSLPSLVRDRGSASLTFDRIRRLADRCADVAPYTRTSVEQLIKAAQFAFTDVGEWLRENKVGDSEELRIDEHPDFQELDHLLAINDALKSVRTRISENKAATEEARRLLERLESLSDDIATIAFEAPGVARWAAWKIVEVDGETQRAPTVAASPVDVSGKLRFNLWTRAGEGSTKVSLASELEDADPESRDEIMDMLDNLDDEDDPREPLSVVAVSATLSPEYPREAGLRPPIREVPSPLTPAYERSAVYVPQPPKHELQRIGVERYGKLKLDTKLHVEWAIEQILTLVEANQGSAMVIAATTGNAQRYAEALRLDERIAQTVHTQWDPKGRAAAVDAWKADTSSIIVGTKSLMTGVDAPGETNTLVILDRPPRSPLNPVDKARVQMLIDRGENKFSADAKIYAADAAVLIEQTVGRLIRSINDSGLVAVLDPRLNPRSPMAYGTLTRTIYNKPLKEYGTRITNLDAAVDWIKERGDA</sequence>
<proteinExistence type="inferred from homology"/>
<keyword evidence="1" id="KW-0547">Nucleotide-binding</keyword>
<evidence type="ECO:0000313" key="8">
    <source>
        <dbReference type="EMBL" id="GAA4923938.1"/>
    </source>
</evidence>
<feature type="region of interest" description="Disordered" evidence="5">
    <location>
        <begin position="1"/>
        <end position="20"/>
    </location>
</feature>
<evidence type="ECO:0000256" key="1">
    <source>
        <dbReference type="ARBA" id="ARBA00022741"/>
    </source>
</evidence>
<dbReference type="GO" id="GO:0004386">
    <property type="term" value="F:helicase activity"/>
    <property type="evidence" value="ECO:0007669"/>
    <property type="project" value="UniProtKB-KW"/>
</dbReference>
<name>A0ABP9FZS2_9MICC</name>
<comment type="caution">
    <text evidence="8">The sequence shown here is derived from an EMBL/GenBank/DDBJ whole genome shotgun (WGS) entry which is preliminary data.</text>
</comment>
<dbReference type="PROSITE" id="PS51194">
    <property type="entry name" value="HELICASE_CTER"/>
    <property type="match status" value="1"/>
</dbReference>
<dbReference type="Proteomes" id="UP001500368">
    <property type="component" value="Unassembled WGS sequence"/>
</dbReference>
<dbReference type="InterPro" id="IPR001650">
    <property type="entry name" value="Helicase_C-like"/>
</dbReference>
<keyword evidence="8" id="KW-0347">Helicase</keyword>
<accession>A0ABP9FZS2</accession>
<dbReference type="EMBL" id="BAABLW010000007">
    <property type="protein sequence ID" value="GAA4923938.1"/>
    <property type="molecule type" value="Genomic_DNA"/>
</dbReference>
<gene>
    <name evidence="8" type="ORF">GCM10025790_21400</name>
</gene>
<organism evidence="8 9">
    <name type="scientific">Nesterenkonia rhizosphaerae</name>
    <dbReference type="NCBI Taxonomy" id="1348272"/>
    <lineage>
        <taxon>Bacteria</taxon>
        <taxon>Bacillati</taxon>
        <taxon>Actinomycetota</taxon>
        <taxon>Actinomycetes</taxon>
        <taxon>Micrococcales</taxon>
        <taxon>Micrococcaceae</taxon>
        <taxon>Nesterenkonia</taxon>
    </lineage>
</organism>
<dbReference type="Gene3D" id="3.40.50.300">
    <property type="entry name" value="P-loop containing nucleotide triphosphate hydrolases"/>
    <property type="match status" value="2"/>
</dbReference>
<evidence type="ECO:0000256" key="5">
    <source>
        <dbReference type="SAM" id="MobiDB-lite"/>
    </source>
</evidence>
<evidence type="ECO:0000256" key="2">
    <source>
        <dbReference type="ARBA" id="ARBA00022801"/>
    </source>
</evidence>
<evidence type="ECO:0000259" key="7">
    <source>
        <dbReference type="PROSITE" id="PS51194"/>
    </source>
</evidence>
<dbReference type="PROSITE" id="PS51193">
    <property type="entry name" value="HELICASE_ATP_BIND_2"/>
    <property type="match status" value="1"/>
</dbReference>
<dbReference type="InterPro" id="IPR014013">
    <property type="entry name" value="Helic_SF1/SF2_ATP-bd_DinG/Rad3"/>
</dbReference>
<protein>
    <submittedName>
        <fullName evidence="8">ATP-dependent DNA helicase</fullName>
    </submittedName>
</protein>
<comment type="similarity">
    <text evidence="4">Belongs to the helicase family. DinG subfamily.</text>
</comment>
<dbReference type="SMART" id="SM00491">
    <property type="entry name" value="HELICc2"/>
    <property type="match status" value="1"/>
</dbReference>
<feature type="domain" description="Helicase C-terminal" evidence="7">
    <location>
        <begin position="566"/>
        <end position="732"/>
    </location>
</feature>
<keyword evidence="9" id="KW-1185">Reference proteome</keyword>
<keyword evidence="3" id="KW-0067">ATP-binding</keyword>
<dbReference type="SUPFAM" id="SSF52540">
    <property type="entry name" value="P-loop containing nucleoside triphosphate hydrolases"/>
    <property type="match status" value="1"/>
</dbReference>